<sequence length="506" mass="55858">MQASPINNLERHRQEALAARQARIAARTAAEQAAIADTPPTNTCPTIRSHPIRFFANPYPDSPSLSNPLCPATWSRGWRPPPLKNSQKAKEETGEPTGELSTNNYLRLLMSAQHASIVQAQAKQEASAARIAWLEETLLALSLKSKPPSTRRPETDRIDLKRFKTSDSPIFNGPFQAIEPFLKWIHGTQIFFATKDIHHSADKIQIAGSLIRETNTLAFYASLVDTFVVGLWDAFKKALFDFALPPLWCTTLCCKIHELRLEICALITNHQLLRAIHFVYSGFKQRVVEFWDRLPEKTGTKSRAPSTTTAGNPVLREQTVWRIHTFLDSQGLCHFCKKTCGHTPGSCTGPLDRSYIKVPESFKTPPKPLGYKIVKPRGPGGTGPGKPTHPPAGRAPNQLASVAAVKEGNLFPELNTSSIAAIAAIDKELRLATEEGYVPENPKRLVLDLVYGEHHLRGLFDTGAKINLIKTTTVSRIQAPMKPLTCPTTIWLALDNTSAPAVSLID</sequence>
<proteinExistence type="predicted"/>
<dbReference type="EMBL" id="PGCJ01000280">
    <property type="protein sequence ID" value="PLW34269.1"/>
    <property type="molecule type" value="Genomic_DNA"/>
</dbReference>
<organism evidence="2 3">
    <name type="scientific">Puccinia coronata f. sp. avenae</name>
    <dbReference type="NCBI Taxonomy" id="200324"/>
    <lineage>
        <taxon>Eukaryota</taxon>
        <taxon>Fungi</taxon>
        <taxon>Dikarya</taxon>
        <taxon>Basidiomycota</taxon>
        <taxon>Pucciniomycotina</taxon>
        <taxon>Pucciniomycetes</taxon>
        <taxon>Pucciniales</taxon>
        <taxon>Pucciniaceae</taxon>
        <taxon>Puccinia</taxon>
    </lineage>
</organism>
<name>A0A2N5U957_9BASI</name>
<feature type="region of interest" description="Disordered" evidence="1">
    <location>
        <begin position="368"/>
        <end position="396"/>
    </location>
</feature>
<evidence type="ECO:0000256" key="1">
    <source>
        <dbReference type="SAM" id="MobiDB-lite"/>
    </source>
</evidence>
<dbReference type="Proteomes" id="UP000235388">
    <property type="component" value="Unassembled WGS sequence"/>
</dbReference>
<evidence type="ECO:0000313" key="2">
    <source>
        <dbReference type="EMBL" id="PLW34269.1"/>
    </source>
</evidence>
<dbReference type="AlphaFoldDB" id="A0A2N5U957"/>
<gene>
    <name evidence="2" type="ORF">PCANC_17684</name>
</gene>
<keyword evidence="3" id="KW-1185">Reference proteome</keyword>
<reference evidence="2 3" key="1">
    <citation type="submission" date="2017-11" db="EMBL/GenBank/DDBJ databases">
        <title>De novo assembly and phasing of dikaryotic genomes from two isolates of Puccinia coronata f. sp. avenae, the causal agent of oat crown rust.</title>
        <authorList>
            <person name="Miller M.E."/>
            <person name="Zhang Y."/>
            <person name="Omidvar V."/>
            <person name="Sperschneider J."/>
            <person name="Schwessinger B."/>
            <person name="Raley C."/>
            <person name="Palmer J.M."/>
            <person name="Garnica D."/>
            <person name="Upadhyaya N."/>
            <person name="Rathjen J."/>
            <person name="Taylor J.M."/>
            <person name="Park R.F."/>
            <person name="Dodds P.N."/>
            <person name="Hirsch C.D."/>
            <person name="Kianian S.F."/>
            <person name="Figueroa M."/>
        </authorList>
    </citation>
    <scope>NUCLEOTIDE SEQUENCE [LARGE SCALE GENOMIC DNA]</scope>
    <source>
        <strain evidence="2">12NC29</strain>
    </source>
</reference>
<protein>
    <submittedName>
        <fullName evidence="2">Uncharacterized protein</fullName>
    </submittedName>
</protein>
<feature type="region of interest" description="Disordered" evidence="1">
    <location>
        <begin position="76"/>
        <end position="98"/>
    </location>
</feature>
<comment type="caution">
    <text evidence="2">The sequence shown here is derived from an EMBL/GenBank/DDBJ whole genome shotgun (WGS) entry which is preliminary data.</text>
</comment>
<evidence type="ECO:0000313" key="3">
    <source>
        <dbReference type="Proteomes" id="UP000235388"/>
    </source>
</evidence>
<accession>A0A2N5U957</accession>